<feature type="compositionally biased region" description="Low complexity" evidence="1">
    <location>
        <begin position="130"/>
        <end position="145"/>
    </location>
</feature>
<dbReference type="Proteomes" id="UP000196560">
    <property type="component" value="Unassembled WGS sequence"/>
</dbReference>
<dbReference type="STRING" id="1118060.GCA_000311845_01576"/>
<feature type="region of interest" description="Disordered" evidence="1">
    <location>
        <begin position="105"/>
        <end position="155"/>
    </location>
</feature>
<evidence type="ECO:0000313" key="3">
    <source>
        <dbReference type="EMBL" id="OUN44203.1"/>
    </source>
</evidence>
<sequence length="155" mass="16641">MTDPAFIIAFVLVFIFSIYLGFTVGTYAGERAATSREYWVYNLIAFVACIVATAVLTLIPLLCSAPLGFLAGCFTGLKMGFGESSGPWKKFDRFFNVNKGHRARAARGSGEATRRARHKGKAAPDMISVAQESDAGQGASQGSGHAARKGTRKKR</sequence>
<keyword evidence="2" id="KW-1133">Transmembrane helix</keyword>
<keyword evidence="2" id="KW-0812">Transmembrane</keyword>
<comment type="caution">
    <text evidence="3">The sequence shown here is derived from an EMBL/GenBank/DDBJ whole genome shotgun (WGS) entry which is preliminary data.</text>
</comment>
<dbReference type="eggNOG" id="ENOG5034328">
    <property type="taxonomic scope" value="Bacteria"/>
</dbReference>
<keyword evidence="2" id="KW-0472">Membrane</keyword>
<keyword evidence="4" id="KW-1185">Reference proteome</keyword>
<reference evidence="4" key="1">
    <citation type="submission" date="2017-04" db="EMBL/GenBank/DDBJ databases">
        <title>Function of individual gut microbiota members based on whole genome sequencing of pure cultures obtained from chicken caecum.</title>
        <authorList>
            <person name="Medvecky M."/>
            <person name="Cejkova D."/>
            <person name="Polansky O."/>
            <person name="Karasova D."/>
            <person name="Kubasova T."/>
            <person name="Cizek A."/>
            <person name="Rychlik I."/>
        </authorList>
    </citation>
    <scope>NUCLEOTIDE SEQUENCE [LARGE SCALE GENOMIC DNA]</scope>
    <source>
        <strain evidence="4">An70</strain>
    </source>
</reference>
<dbReference type="RefSeq" id="WP_019128862.1">
    <property type="nucleotide sequence ID" value="NZ_DBEYNO010000098.1"/>
</dbReference>
<dbReference type="GeneID" id="98653779"/>
<gene>
    <name evidence="3" type="ORF">B5G21_02775</name>
</gene>
<evidence type="ECO:0000256" key="1">
    <source>
        <dbReference type="SAM" id="MobiDB-lite"/>
    </source>
</evidence>
<dbReference type="AlphaFoldDB" id="A0A1Y3U607"/>
<organism evidence="3 4">
    <name type="scientific">Enorma massiliensis</name>
    <dbReference type="NCBI Taxonomy" id="1472761"/>
    <lineage>
        <taxon>Bacteria</taxon>
        <taxon>Bacillati</taxon>
        <taxon>Actinomycetota</taxon>
        <taxon>Coriobacteriia</taxon>
        <taxon>Coriobacteriales</taxon>
        <taxon>Coriobacteriaceae</taxon>
        <taxon>Enorma</taxon>
    </lineage>
</organism>
<protein>
    <submittedName>
        <fullName evidence="3">Uncharacterized protein</fullName>
    </submittedName>
</protein>
<accession>A0A1Y3U607</accession>
<proteinExistence type="predicted"/>
<name>A0A1Y3U607_9ACTN</name>
<evidence type="ECO:0000313" key="4">
    <source>
        <dbReference type="Proteomes" id="UP000196560"/>
    </source>
</evidence>
<dbReference type="EMBL" id="NFHO01000002">
    <property type="protein sequence ID" value="OUN44203.1"/>
    <property type="molecule type" value="Genomic_DNA"/>
</dbReference>
<feature type="compositionally biased region" description="Basic residues" evidence="1">
    <location>
        <begin position="146"/>
        <end position="155"/>
    </location>
</feature>
<evidence type="ECO:0000256" key="2">
    <source>
        <dbReference type="SAM" id="Phobius"/>
    </source>
</evidence>
<feature type="transmembrane region" description="Helical" evidence="2">
    <location>
        <begin position="39"/>
        <end position="59"/>
    </location>
</feature>
<feature type="transmembrane region" description="Helical" evidence="2">
    <location>
        <begin position="6"/>
        <end position="27"/>
    </location>
</feature>